<evidence type="ECO:0000313" key="3">
    <source>
        <dbReference type="Proteomes" id="UP000318571"/>
    </source>
</evidence>
<protein>
    <submittedName>
        <fullName evidence="2">Uncharacterized protein</fullName>
    </submittedName>
</protein>
<gene>
    <name evidence="2" type="ORF">TCAL_08866</name>
</gene>
<dbReference type="EMBL" id="VCGU01000459">
    <property type="protein sequence ID" value="TRY61275.1"/>
    <property type="molecule type" value="Genomic_DNA"/>
</dbReference>
<evidence type="ECO:0000256" key="1">
    <source>
        <dbReference type="SAM" id="MobiDB-lite"/>
    </source>
</evidence>
<accession>A0A553N761</accession>
<feature type="compositionally biased region" description="Polar residues" evidence="1">
    <location>
        <begin position="104"/>
        <end position="117"/>
    </location>
</feature>
<dbReference type="AlphaFoldDB" id="A0A553N761"/>
<reference evidence="2 3" key="1">
    <citation type="journal article" date="2018" name="Nat. Ecol. Evol.">
        <title>Genomic signatures of mitonuclear coevolution across populations of Tigriopus californicus.</title>
        <authorList>
            <person name="Barreto F.S."/>
            <person name="Watson E.T."/>
            <person name="Lima T.G."/>
            <person name="Willett C.S."/>
            <person name="Edmands S."/>
            <person name="Li W."/>
            <person name="Burton R.S."/>
        </authorList>
    </citation>
    <scope>NUCLEOTIDE SEQUENCE [LARGE SCALE GENOMIC DNA]</scope>
    <source>
        <strain evidence="2 3">San Diego</strain>
    </source>
</reference>
<evidence type="ECO:0000313" key="2">
    <source>
        <dbReference type="EMBL" id="TRY61275.1"/>
    </source>
</evidence>
<feature type="compositionally biased region" description="Polar residues" evidence="1">
    <location>
        <begin position="225"/>
        <end position="237"/>
    </location>
</feature>
<organism evidence="2 3">
    <name type="scientific">Tigriopus californicus</name>
    <name type="common">Marine copepod</name>
    <dbReference type="NCBI Taxonomy" id="6832"/>
    <lineage>
        <taxon>Eukaryota</taxon>
        <taxon>Metazoa</taxon>
        <taxon>Ecdysozoa</taxon>
        <taxon>Arthropoda</taxon>
        <taxon>Crustacea</taxon>
        <taxon>Multicrustacea</taxon>
        <taxon>Hexanauplia</taxon>
        <taxon>Copepoda</taxon>
        <taxon>Harpacticoida</taxon>
        <taxon>Harpacticidae</taxon>
        <taxon>Tigriopus</taxon>
    </lineage>
</organism>
<feature type="region of interest" description="Disordered" evidence="1">
    <location>
        <begin position="222"/>
        <end position="248"/>
    </location>
</feature>
<sequence length="336" mass="37716">MERSSLVRDVQSQYVATLNQIIEVTASGFQSQDPLQGQRQSVFTTFAKSSWLPPKRHPTNRVRNSSRSKSQDSKTRCHPKARTNLDRSWDANILKVRNDPKDSNGGSLDSLSTNSSGERVHGTGKRGTTASKNVKSHDKARQGAQTLPHPRRCSKHQQQAKSSSTLNHKPSCSKRKKEDSRIAVAPKASNPNSSLDVPVLFSRGSLNHIQTIKVQPKAEVPMSLDPNTQVPSSTSNIPPAPPVSKREEVSEDYLDYEFVEPMPNETLTLTTVPQKTFPQDYCKPNQWRGKRISRARRSLSTSSIMGRQGRSYENLSFHPHIRNRGTHIKYIEIAFR</sequence>
<feature type="compositionally biased region" description="Polar residues" evidence="1">
    <location>
        <begin position="156"/>
        <end position="170"/>
    </location>
</feature>
<proteinExistence type="predicted"/>
<keyword evidence="3" id="KW-1185">Reference proteome</keyword>
<dbReference type="Proteomes" id="UP000318571">
    <property type="component" value="Chromosome 8"/>
</dbReference>
<feature type="compositionally biased region" description="Basic residues" evidence="1">
    <location>
        <begin position="54"/>
        <end position="66"/>
    </location>
</feature>
<feature type="region of interest" description="Disordered" evidence="1">
    <location>
        <begin position="46"/>
        <end position="196"/>
    </location>
</feature>
<name>A0A553N761_TIGCA</name>
<comment type="caution">
    <text evidence="2">The sequence shown here is derived from an EMBL/GenBank/DDBJ whole genome shotgun (WGS) entry which is preliminary data.</text>
</comment>